<feature type="transmembrane region" description="Helical" evidence="17">
    <location>
        <begin position="78"/>
        <end position="99"/>
    </location>
</feature>
<dbReference type="GO" id="GO:0004605">
    <property type="term" value="F:phosphatidate cytidylyltransferase activity"/>
    <property type="evidence" value="ECO:0007669"/>
    <property type="project" value="UniProtKB-EC"/>
</dbReference>
<dbReference type="PANTHER" id="PTHR13773:SF8">
    <property type="entry name" value="PHOSPHATIDATE CYTIDYLYLTRANSFERASE, PHOTORECEPTOR-SPECIFIC"/>
    <property type="match status" value="1"/>
</dbReference>
<dbReference type="PaxDb" id="722438-MPNE_0742"/>
<dbReference type="KEGG" id="mpj:MPNE_0742"/>
<sequence length="395" mass="44610">MDLKDNSFAKKRSTVFVVLLIVFCFFLMFSAFADGFNFWSPWSTDFNSRVIHIKSDGNIETTSIVSHELHPDFKAVRFAFGLVIVLFISVIAVLMNWELSNSIFKNYEKLNLSLSLLSGIMVSGGMIPTFFVIYFREWNATVNWIWTASLAGMIVFLWAVYMISTSFIKIRPSLQVIYSLGAVICFIACIGTIYFSVIRGWTTIFLLIAIGVCTDTFAYLFGKRFGKNPLIKISPSKTWEGAFFGVTGTVLTISIICVLYSIPNYVRQPSIKDASKTALQTPQNYDVHNLITNVFLISFISGGSTFYIYWWVSTLALIFTASIFAIGGDLFFSYIKRLTKIKDFSKLLGKHGGILDRFDSSSFLISFFFIYHVIAGISSNQRLLMEPNTYFSAVS</sequence>
<dbReference type="HOGENOM" id="CLU_694118_0_0_14"/>
<accession>A0A0H3DL60</accession>
<keyword evidence="8 16" id="KW-0808">Transferase</keyword>
<evidence type="ECO:0000256" key="10">
    <source>
        <dbReference type="ARBA" id="ARBA00022695"/>
    </source>
</evidence>
<evidence type="ECO:0000256" key="2">
    <source>
        <dbReference type="ARBA" id="ARBA00004141"/>
    </source>
</evidence>
<evidence type="ECO:0000256" key="13">
    <source>
        <dbReference type="ARBA" id="ARBA00023136"/>
    </source>
</evidence>
<comment type="pathway">
    <text evidence="3 16">Phospholipid metabolism; CDP-diacylglycerol biosynthesis; CDP-diacylglycerol from sn-glycerol 3-phosphate: step 3/3.</text>
</comment>
<feature type="transmembrane region" description="Helical" evidence="17">
    <location>
        <begin position="12"/>
        <end position="33"/>
    </location>
</feature>
<protein>
    <recommendedName>
        <fullName evidence="6 16">Phosphatidate cytidylyltransferase</fullName>
        <ecNumber evidence="6 16">2.7.7.41</ecNumber>
    </recommendedName>
</protein>
<evidence type="ECO:0000256" key="14">
    <source>
        <dbReference type="ARBA" id="ARBA00023209"/>
    </source>
</evidence>
<evidence type="ECO:0000256" key="5">
    <source>
        <dbReference type="ARBA" id="ARBA00010185"/>
    </source>
</evidence>
<keyword evidence="10 16" id="KW-0548">Nucleotidyltransferase</keyword>
<dbReference type="EMBL" id="CP002077">
    <property type="protein sequence ID" value="ADK87120.1"/>
    <property type="molecule type" value="Genomic_DNA"/>
</dbReference>
<evidence type="ECO:0000256" key="8">
    <source>
        <dbReference type="ARBA" id="ARBA00022679"/>
    </source>
</evidence>
<comment type="pathway">
    <text evidence="4">Lipid metabolism.</text>
</comment>
<comment type="subcellular location">
    <subcellularLocation>
        <location evidence="2">Membrane</location>
        <topology evidence="2">Multi-pass membrane protein</topology>
    </subcellularLocation>
</comment>
<dbReference type="GeneID" id="66608677"/>
<keyword evidence="14" id="KW-0594">Phospholipid biosynthesis</keyword>
<dbReference type="PATRIC" id="fig|722438.3.peg.720"/>
<dbReference type="EC" id="2.7.7.41" evidence="6 16"/>
<evidence type="ECO:0000256" key="11">
    <source>
        <dbReference type="ARBA" id="ARBA00022989"/>
    </source>
</evidence>
<comment type="similarity">
    <text evidence="5 16">Belongs to the CDS family.</text>
</comment>
<dbReference type="AlphaFoldDB" id="A0A0H3DL60"/>
<keyword evidence="13 17" id="KW-0472">Membrane</keyword>
<feature type="transmembrane region" description="Helical" evidence="17">
    <location>
        <begin position="176"/>
        <end position="195"/>
    </location>
</feature>
<evidence type="ECO:0000256" key="6">
    <source>
        <dbReference type="ARBA" id="ARBA00012487"/>
    </source>
</evidence>
<feature type="transmembrane region" description="Helical" evidence="17">
    <location>
        <begin position="141"/>
        <end position="164"/>
    </location>
</feature>
<keyword evidence="7" id="KW-0444">Lipid biosynthesis</keyword>
<organism evidence="18 19">
    <name type="scientific">Mycoplasmoides pneumoniae (strain ATCC 15531 / DSM 23978 / CIP 103766 / NBRC 14401 / NCTC 10119 / FH)</name>
    <name type="common">Mycoplasma pneumoniae</name>
    <dbReference type="NCBI Taxonomy" id="722438"/>
    <lineage>
        <taxon>Bacteria</taxon>
        <taxon>Bacillati</taxon>
        <taxon>Mycoplasmatota</taxon>
        <taxon>Mycoplasmoidales</taxon>
        <taxon>Mycoplasmoidaceae</taxon>
        <taxon>Mycoplasmoides</taxon>
    </lineage>
</organism>
<name>A0A0H3DL60_MYCPB</name>
<dbReference type="PROSITE" id="PS01315">
    <property type="entry name" value="CDS"/>
    <property type="match status" value="1"/>
</dbReference>
<keyword evidence="12" id="KW-0443">Lipid metabolism</keyword>
<evidence type="ECO:0000256" key="16">
    <source>
        <dbReference type="RuleBase" id="RU003938"/>
    </source>
</evidence>
<feature type="transmembrane region" description="Helical" evidence="17">
    <location>
        <begin position="201"/>
        <end position="221"/>
    </location>
</feature>
<evidence type="ECO:0000256" key="17">
    <source>
        <dbReference type="SAM" id="Phobius"/>
    </source>
</evidence>
<reference evidence="18 19" key="1">
    <citation type="journal article" date="2010" name="Appl. Environ. Microbiol.">
        <title>Targeted chromosomal knockouts in Mycoplasma pneumoniae.</title>
        <authorList>
            <person name="Krishnakumar R."/>
            <person name="Assad-Garcia N."/>
            <person name="Benders G.A."/>
            <person name="Phan Q."/>
            <person name="Montague M.G."/>
            <person name="Glass J.I."/>
        </authorList>
    </citation>
    <scope>NUCLEOTIDE SEQUENCE [LARGE SCALE GENOMIC DNA]</scope>
    <source>
        <strain evidence="19">ATCC 15531 / DSM 22911 / NBRC 14401 / NCTC 10119 / FH</strain>
    </source>
</reference>
<dbReference type="RefSeq" id="WP_014325651.1">
    <property type="nucleotide sequence ID" value="NZ_CP010546.1"/>
</dbReference>
<evidence type="ECO:0000256" key="12">
    <source>
        <dbReference type="ARBA" id="ARBA00023098"/>
    </source>
</evidence>
<keyword evidence="9 16" id="KW-0812">Transmembrane</keyword>
<dbReference type="GO" id="GO:0016020">
    <property type="term" value="C:membrane"/>
    <property type="evidence" value="ECO:0007669"/>
    <property type="project" value="UniProtKB-SubCell"/>
</dbReference>
<comment type="catalytic activity">
    <reaction evidence="1 16">
        <text>a 1,2-diacyl-sn-glycero-3-phosphate + CTP + H(+) = a CDP-1,2-diacyl-sn-glycerol + diphosphate</text>
        <dbReference type="Rhea" id="RHEA:16229"/>
        <dbReference type="ChEBI" id="CHEBI:15378"/>
        <dbReference type="ChEBI" id="CHEBI:33019"/>
        <dbReference type="ChEBI" id="CHEBI:37563"/>
        <dbReference type="ChEBI" id="CHEBI:58332"/>
        <dbReference type="ChEBI" id="CHEBI:58608"/>
        <dbReference type="EC" id="2.7.7.41"/>
    </reaction>
</comment>
<evidence type="ECO:0000256" key="1">
    <source>
        <dbReference type="ARBA" id="ARBA00001698"/>
    </source>
</evidence>
<dbReference type="Pfam" id="PF01148">
    <property type="entry name" value="CTP_transf_1"/>
    <property type="match status" value="1"/>
</dbReference>
<evidence type="ECO:0000313" key="19">
    <source>
        <dbReference type="Proteomes" id="UP000007756"/>
    </source>
</evidence>
<feature type="transmembrane region" description="Helical" evidence="17">
    <location>
        <begin position="111"/>
        <end position="135"/>
    </location>
</feature>
<proteinExistence type="inferred from homology"/>
<feature type="transmembrane region" description="Helical" evidence="17">
    <location>
        <begin position="354"/>
        <end position="374"/>
    </location>
</feature>
<dbReference type="STRING" id="722438.F539_03580"/>
<dbReference type="Proteomes" id="UP000007756">
    <property type="component" value="Chromosome"/>
</dbReference>
<evidence type="ECO:0000256" key="15">
    <source>
        <dbReference type="ARBA" id="ARBA00023264"/>
    </source>
</evidence>
<keyword evidence="11 17" id="KW-1133">Transmembrane helix</keyword>
<dbReference type="InterPro" id="IPR016720">
    <property type="entry name" value="PC_Trfase_euk"/>
</dbReference>
<dbReference type="eggNOG" id="COG0575">
    <property type="taxonomic scope" value="Bacteria"/>
</dbReference>
<evidence type="ECO:0000256" key="9">
    <source>
        <dbReference type="ARBA" id="ARBA00022692"/>
    </source>
</evidence>
<feature type="transmembrane region" description="Helical" evidence="17">
    <location>
        <begin position="242"/>
        <end position="262"/>
    </location>
</feature>
<feature type="transmembrane region" description="Helical" evidence="17">
    <location>
        <begin position="308"/>
        <end position="333"/>
    </location>
</feature>
<dbReference type="UniPathway" id="UPA00557">
    <property type="reaction ID" value="UER00614"/>
</dbReference>
<dbReference type="InterPro" id="IPR000374">
    <property type="entry name" value="PC_trans"/>
</dbReference>
<evidence type="ECO:0000256" key="7">
    <source>
        <dbReference type="ARBA" id="ARBA00022516"/>
    </source>
</evidence>
<keyword evidence="15" id="KW-1208">Phospholipid metabolism</keyword>
<dbReference type="PANTHER" id="PTHR13773">
    <property type="entry name" value="PHOSPHATIDATE CYTIDYLYLTRANSFERASE"/>
    <property type="match status" value="1"/>
</dbReference>
<evidence type="ECO:0000256" key="4">
    <source>
        <dbReference type="ARBA" id="ARBA00005189"/>
    </source>
</evidence>
<evidence type="ECO:0000313" key="18">
    <source>
        <dbReference type="EMBL" id="ADK87120.1"/>
    </source>
</evidence>
<evidence type="ECO:0000256" key="3">
    <source>
        <dbReference type="ARBA" id="ARBA00005119"/>
    </source>
</evidence>
<dbReference type="GO" id="GO:0016024">
    <property type="term" value="P:CDP-diacylglycerol biosynthetic process"/>
    <property type="evidence" value="ECO:0007669"/>
    <property type="project" value="UniProtKB-UniPathway"/>
</dbReference>
<gene>
    <name evidence="18" type="primary">cdsA</name>
    <name evidence="18" type="ordered locus">MPNE_0742</name>
</gene>